<evidence type="ECO:0008006" key="9">
    <source>
        <dbReference type="Google" id="ProtNLM"/>
    </source>
</evidence>
<gene>
    <name evidence="7" type="ORF">GMES_1043</name>
</gene>
<dbReference type="AlphaFoldDB" id="K6YYX0"/>
<feature type="transmembrane region" description="Helical" evidence="6">
    <location>
        <begin position="153"/>
        <end position="175"/>
    </location>
</feature>
<feature type="transmembrane region" description="Helical" evidence="6">
    <location>
        <begin position="93"/>
        <end position="117"/>
    </location>
</feature>
<evidence type="ECO:0000313" key="8">
    <source>
        <dbReference type="Proteomes" id="UP000006263"/>
    </source>
</evidence>
<evidence type="ECO:0000256" key="2">
    <source>
        <dbReference type="ARBA" id="ARBA00022475"/>
    </source>
</evidence>
<feature type="transmembrane region" description="Helical" evidence="6">
    <location>
        <begin position="123"/>
        <end position="141"/>
    </location>
</feature>
<evidence type="ECO:0000256" key="3">
    <source>
        <dbReference type="ARBA" id="ARBA00022692"/>
    </source>
</evidence>
<evidence type="ECO:0000256" key="1">
    <source>
        <dbReference type="ARBA" id="ARBA00004651"/>
    </source>
</evidence>
<feature type="transmembrane region" description="Helical" evidence="6">
    <location>
        <begin position="333"/>
        <end position="349"/>
    </location>
</feature>
<dbReference type="GO" id="GO:0005886">
    <property type="term" value="C:plasma membrane"/>
    <property type="evidence" value="ECO:0007669"/>
    <property type="project" value="UniProtKB-SubCell"/>
</dbReference>
<evidence type="ECO:0000256" key="5">
    <source>
        <dbReference type="ARBA" id="ARBA00023136"/>
    </source>
</evidence>
<keyword evidence="4 6" id="KW-1133">Transmembrane helix</keyword>
<evidence type="ECO:0000256" key="6">
    <source>
        <dbReference type="SAM" id="Phobius"/>
    </source>
</evidence>
<dbReference type="Proteomes" id="UP000006263">
    <property type="component" value="Unassembled WGS sequence"/>
</dbReference>
<protein>
    <recommendedName>
        <fullName evidence="9">Polysaccharide biosynthesis protein</fullName>
    </recommendedName>
</protein>
<feature type="transmembrane region" description="Helical" evidence="6">
    <location>
        <begin position="23"/>
        <end position="44"/>
    </location>
</feature>
<dbReference type="PANTHER" id="PTHR30250">
    <property type="entry name" value="PST FAMILY PREDICTED COLANIC ACID TRANSPORTER"/>
    <property type="match status" value="1"/>
</dbReference>
<feature type="transmembrane region" description="Helical" evidence="6">
    <location>
        <begin position="369"/>
        <end position="391"/>
    </location>
</feature>
<proteinExistence type="predicted"/>
<dbReference type="OrthoDB" id="3831435at2"/>
<dbReference type="RefSeq" id="WP_006991493.1">
    <property type="nucleotide sequence ID" value="NZ_BAEP01000022.1"/>
</dbReference>
<keyword evidence="2" id="KW-1003">Cell membrane</keyword>
<organism evidence="7 8">
    <name type="scientific">Paraglaciecola mesophila KMM 241</name>
    <dbReference type="NCBI Taxonomy" id="1128912"/>
    <lineage>
        <taxon>Bacteria</taxon>
        <taxon>Pseudomonadati</taxon>
        <taxon>Pseudomonadota</taxon>
        <taxon>Gammaproteobacteria</taxon>
        <taxon>Alteromonadales</taxon>
        <taxon>Alteromonadaceae</taxon>
        <taxon>Paraglaciecola</taxon>
    </lineage>
</organism>
<sequence>MNKKWFGLERILLLSNDSFIKNIFVLITGTASVQVLNFALTPLITRLYSAEEFGALGLFSSILSLLIVISALSYPIAIVFVKEEQKYKRLVSISLKLMLITGAALFLLSLLSLNLFVFSFNDILWYLFLGFFPASITAIYSQILLRNKKFKTIAYIGFSSAIAVATTKIISGLYYPSSTSLILSAILGFLVSLTAMHFVIFGKSIKFEIPVFNIRERLLMRELQQFPLYRLPHSFNAALSQIVPVTLLTSYFGLKAAGYFVLTRSVLMVPVTLLGKAVYDVAYPKISADFGNKPITKFLIYSTCGLLGISLIPLLILLFWGQELFSLIFGHDWSRAGLYASCMSFWFVFNVSNRPSVAAVSFLGLDKLLLINGVISLSLSTLGFLVAYYVWGTDTAAISAFFLCAIFLQVFLISNVLIASGKSDKSLSTIN</sequence>
<comment type="subcellular location">
    <subcellularLocation>
        <location evidence="1">Cell membrane</location>
        <topology evidence="1">Multi-pass membrane protein</topology>
    </subcellularLocation>
</comment>
<feature type="transmembrane region" description="Helical" evidence="6">
    <location>
        <begin position="181"/>
        <end position="201"/>
    </location>
</feature>
<evidence type="ECO:0000313" key="7">
    <source>
        <dbReference type="EMBL" id="GAC23342.1"/>
    </source>
</evidence>
<dbReference type="Pfam" id="PF13440">
    <property type="entry name" value="Polysacc_synt_3"/>
    <property type="match status" value="1"/>
</dbReference>
<feature type="transmembrane region" description="Helical" evidence="6">
    <location>
        <begin position="259"/>
        <end position="279"/>
    </location>
</feature>
<keyword evidence="5 6" id="KW-0472">Membrane</keyword>
<dbReference type="PANTHER" id="PTHR30250:SF28">
    <property type="entry name" value="POLYSACCHARIDE BIOSYNTHESIS PROTEIN"/>
    <property type="match status" value="1"/>
</dbReference>
<dbReference type="eggNOG" id="COG2244">
    <property type="taxonomic scope" value="Bacteria"/>
</dbReference>
<evidence type="ECO:0000256" key="4">
    <source>
        <dbReference type="ARBA" id="ARBA00022989"/>
    </source>
</evidence>
<feature type="transmembrane region" description="Helical" evidence="6">
    <location>
        <begin position="56"/>
        <end position="81"/>
    </location>
</feature>
<comment type="caution">
    <text evidence="7">The sequence shown here is derived from an EMBL/GenBank/DDBJ whole genome shotgun (WGS) entry which is preliminary data.</text>
</comment>
<dbReference type="InterPro" id="IPR050833">
    <property type="entry name" value="Poly_Biosynth_Transport"/>
</dbReference>
<keyword evidence="3 6" id="KW-0812">Transmembrane</keyword>
<feature type="transmembrane region" description="Helical" evidence="6">
    <location>
        <begin position="299"/>
        <end position="321"/>
    </location>
</feature>
<dbReference type="EMBL" id="BAEP01000022">
    <property type="protein sequence ID" value="GAC23342.1"/>
    <property type="molecule type" value="Genomic_DNA"/>
</dbReference>
<feature type="transmembrane region" description="Helical" evidence="6">
    <location>
        <begin position="397"/>
        <end position="418"/>
    </location>
</feature>
<name>K6YYX0_9ALTE</name>
<reference evidence="7 8" key="1">
    <citation type="journal article" date="2017" name="Antonie Van Leeuwenhoek">
        <title>Rhizobium rhizosphaerae sp. nov., a novel species isolated from rice rhizosphere.</title>
        <authorList>
            <person name="Zhao J.J."/>
            <person name="Zhang J."/>
            <person name="Zhang R.J."/>
            <person name="Zhang C.W."/>
            <person name="Yin H.Q."/>
            <person name="Zhang X.X."/>
        </authorList>
    </citation>
    <scope>NUCLEOTIDE SEQUENCE [LARGE SCALE GENOMIC DNA]</scope>
    <source>
        <strain evidence="7 8">KMM 241</strain>
    </source>
</reference>
<accession>K6YYX0</accession>